<dbReference type="EMBL" id="CACTIH010004071">
    <property type="protein sequence ID" value="CAA2989226.1"/>
    <property type="molecule type" value="Genomic_DNA"/>
</dbReference>
<keyword evidence="4" id="KW-0732">Signal</keyword>
<reference evidence="5 6" key="1">
    <citation type="submission" date="2019-12" db="EMBL/GenBank/DDBJ databases">
        <authorList>
            <person name="Alioto T."/>
            <person name="Alioto T."/>
            <person name="Gomez Garrido J."/>
        </authorList>
    </citation>
    <scope>NUCLEOTIDE SEQUENCE [LARGE SCALE GENOMIC DNA]</scope>
</reference>
<dbReference type="InterPro" id="IPR018202">
    <property type="entry name" value="Ser_caboxypep_ser_AS"/>
</dbReference>
<keyword evidence="4 5" id="KW-0121">Carboxypeptidase</keyword>
<evidence type="ECO:0000313" key="6">
    <source>
        <dbReference type="Proteomes" id="UP000594638"/>
    </source>
</evidence>
<evidence type="ECO:0000256" key="4">
    <source>
        <dbReference type="RuleBase" id="RU361156"/>
    </source>
</evidence>
<proteinExistence type="inferred from homology"/>
<dbReference type="InterPro" id="IPR001563">
    <property type="entry name" value="Peptidase_S10"/>
</dbReference>
<dbReference type="PROSITE" id="PS00131">
    <property type="entry name" value="CARBOXYPEPT_SER_SER"/>
    <property type="match status" value="1"/>
</dbReference>
<evidence type="ECO:0000256" key="1">
    <source>
        <dbReference type="ARBA" id="ARBA00004613"/>
    </source>
</evidence>
<dbReference type="Gramene" id="OE9A091422T1">
    <property type="protein sequence ID" value="OE9A091422C1"/>
    <property type="gene ID" value="OE9A091422"/>
</dbReference>
<dbReference type="EC" id="3.4.16.-" evidence="4"/>
<dbReference type="GO" id="GO:0005576">
    <property type="term" value="C:extracellular region"/>
    <property type="evidence" value="ECO:0007669"/>
    <property type="project" value="UniProtKB-SubCell"/>
</dbReference>
<dbReference type="OrthoDB" id="443318at2759"/>
<dbReference type="FunFam" id="3.40.50.12670:FF:000002">
    <property type="entry name" value="Carboxypeptidase"/>
    <property type="match status" value="1"/>
</dbReference>
<dbReference type="PANTHER" id="PTHR11802">
    <property type="entry name" value="SERINE PROTEASE FAMILY S10 SERINE CARBOXYPEPTIDASE"/>
    <property type="match status" value="1"/>
</dbReference>
<dbReference type="Gene3D" id="3.40.50.12670">
    <property type="match status" value="1"/>
</dbReference>
<organism evidence="5 6">
    <name type="scientific">Olea europaea subsp. europaea</name>
    <dbReference type="NCBI Taxonomy" id="158383"/>
    <lineage>
        <taxon>Eukaryota</taxon>
        <taxon>Viridiplantae</taxon>
        <taxon>Streptophyta</taxon>
        <taxon>Embryophyta</taxon>
        <taxon>Tracheophyta</taxon>
        <taxon>Spermatophyta</taxon>
        <taxon>Magnoliopsida</taxon>
        <taxon>eudicotyledons</taxon>
        <taxon>Gunneridae</taxon>
        <taxon>Pentapetalae</taxon>
        <taxon>asterids</taxon>
        <taxon>lamiids</taxon>
        <taxon>Lamiales</taxon>
        <taxon>Oleaceae</taxon>
        <taxon>Oleeae</taxon>
        <taxon>Olea</taxon>
    </lineage>
</organism>
<gene>
    <name evidence="5" type="ORF">OLEA9_A091422</name>
</gene>
<evidence type="ECO:0000256" key="2">
    <source>
        <dbReference type="ARBA" id="ARBA00009431"/>
    </source>
</evidence>
<dbReference type="InterPro" id="IPR029058">
    <property type="entry name" value="AB_hydrolase_fold"/>
</dbReference>
<dbReference type="GO" id="GO:0019748">
    <property type="term" value="P:secondary metabolic process"/>
    <property type="evidence" value="ECO:0007669"/>
    <property type="project" value="TreeGrafter"/>
</dbReference>
<comment type="caution">
    <text evidence="5">The sequence shown here is derived from an EMBL/GenBank/DDBJ whole genome shotgun (WGS) entry which is preliminary data.</text>
</comment>
<dbReference type="PRINTS" id="PR00724">
    <property type="entry name" value="CRBOXYPTASEC"/>
</dbReference>
<keyword evidence="4" id="KW-0378">Hydrolase</keyword>
<feature type="signal peptide" evidence="4">
    <location>
        <begin position="1"/>
        <end position="20"/>
    </location>
</feature>
<keyword evidence="4" id="KW-0645">Protease</keyword>
<dbReference type="AlphaFoldDB" id="A0A8S0SD49"/>
<comment type="subcellular location">
    <subcellularLocation>
        <location evidence="1">Secreted</location>
    </subcellularLocation>
</comment>
<dbReference type="Proteomes" id="UP000594638">
    <property type="component" value="Unassembled WGS sequence"/>
</dbReference>
<sequence>MNSTGLYGLLLLLLFNNGASQVIIKTLPGYSGNLPFKLETGYIGVGENEEVQLFYYFIQSESNPDMDPLLLWLSGGPGCSALVAIFYDFGPCAFDVENFDGSLPSFILNPYSWTKVANIIFIDAPVGTGFSYAKTSQGYSSSDNKSAKDIFTFLRKWLLNHPMFLKNRLYIGGESYGGKLVPMIAMEILRGDRERLHPQMSFQGYIIGNGLTDSNIDFNARIPYAHRMALISDEYFDSAKINCDGKYYNHDPNNLECTNALQRIQECLSHINQLQILDPKCGNKAPKPDDFGWDQTFSNDNSIDRLDLPSTDQECHIQNYSASNAWANDQTVQEALHIRKGTITRWRTCSDLISYNQNVESALEYHKVLIKKGYHVLVFNGDHDMAAPYMGPLKWFRTLNLTIDDNWRPWLVNGQVAGYTEKYKKNDFNLTFVTVKGAGHTSSSYKPKECLTMLHHWLSRRPL</sequence>
<dbReference type="GO" id="GO:0004185">
    <property type="term" value="F:serine-type carboxypeptidase activity"/>
    <property type="evidence" value="ECO:0007669"/>
    <property type="project" value="UniProtKB-UniRule"/>
</dbReference>
<dbReference type="PANTHER" id="PTHR11802:SF224">
    <property type="entry name" value="SERINE CARBOXYPEPTIDASE-LIKE 7 ISOFORM X1"/>
    <property type="match status" value="1"/>
</dbReference>
<dbReference type="GO" id="GO:0006508">
    <property type="term" value="P:proteolysis"/>
    <property type="evidence" value="ECO:0007669"/>
    <property type="project" value="UniProtKB-KW"/>
</dbReference>
<comment type="similarity">
    <text evidence="2 4">Belongs to the peptidase S10 family.</text>
</comment>
<dbReference type="SUPFAM" id="SSF53474">
    <property type="entry name" value="alpha/beta-Hydrolases"/>
    <property type="match status" value="1"/>
</dbReference>
<dbReference type="FunFam" id="3.40.50.1820:FF:000072">
    <property type="entry name" value="Serine carboxypeptidase-like 19"/>
    <property type="match status" value="1"/>
</dbReference>
<feature type="chain" id="PRO_5035961470" description="Carboxypeptidase" evidence="4">
    <location>
        <begin position="21"/>
        <end position="463"/>
    </location>
</feature>
<evidence type="ECO:0000313" key="5">
    <source>
        <dbReference type="EMBL" id="CAA2989226.1"/>
    </source>
</evidence>
<name>A0A8S0SD49_OLEEU</name>
<keyword evidence="6" id="KW-1185">Reference proteome</keyword>
<dbReference type="Pfam" id="PF00450">
    <property type="entry name" value="Peptidase_S10"/>
    <property type="match status" value="1"/>
</dbReference>
<accession>A0A8S0SD49</accession>
<dbReference type="Gene3D" id="3.40.50.1820">
    <property type="entry name" value="alpha/beta hydrolase"/>
    <property type="match status" value="1"/>
</dbReference>
<protein>
    <recommendedName>
        <fullName evidence="4">Carboxypeptidase</fullName>
        <ecNumber evidence="4">3.4.16.-</ecNumber>
    </recommendedName>
</protein>
<keyword evidence="3" id="KW-0964">Secreted</keyword>
<dbReference type="GO" id="GO:0016747">
    <property type="term" value="F:acyltransferase activity, transferring groups other than amino-acyl groups"/>
    <property type="evidence" value="ECO:0007669"/>
    <property type="project" value="TreeGrafter"/>
</dbReference>
<evidence type="ECO:0000256" key="3">
    <source>
        <dbReference type="ARBA" id="ARBA00022525"/>
    </source>
</evidence>